<dbReference type="PANTHER" id="PTHR28271:SF1">
    <property type="entry name" value="LARGE RIBOSOMAL SUBUNIT PROTEIN ML60"/>
    <property type="match status" value="1"/>
</dbReference>
<evidence type="ECO:0000313" key="2">
    <source>
        <dbReference type="Proteomes" id="UP000663699"/>
    </source>
</evidence>
<dbReference type="Proteomes" id="UP000663699">
    <property type="component" value="Chromosome 8"/>
</dbReference>
<dbReference type="EMBL" id="CP054539">
    <property type="protein sequence ID" value="QSL65809.1"/>
    <property type="molecule type" value="Genomic_DNA"/>
</dbReference>
<reference evidence="1" key="1">
    <citation type="submission" date="2020-06" db="EMBL/GenBank/DDBJ databases">
        <title>Genomes of multiple members of Pneumocystis genus reveal paths to human pathogen Pneumocystis jirovecii.</title>
        <authorList>
            <person name="Cisse O.H."/>
            <person name="Ma L."/>
            <person name="Dekker J."/>
            <person name="Khil P."/>
            <person name="Jo J."/>
            <person name="Brenchley J."/>
            <person name="Blair R."/>
            <person name="Pahar B."/>
            <person name="Chabe M."/>
            <person name="Van Rompay K.A."/>
            <person name="Keesler R."/>
            <person name="Sukura A."/>
            <person name="Hirsch V."/>
            <person name="Kutty G."/>
            <person name="Liu Y."/>
            <person name="Peng L."/>
            <person name="Chen J."/>
            <person name="Song J."/>
            <person name="Weissenbacher-Lang C."/>
            <person name="Xu J."/>
            <person name="Upham N.S."/>
            <person name="Stajich J.E."/>
            <person name="Cuomo C.A."/>
            <person name="Cushion M.T."/>
            <person name="Kovacs J.A."/>
        </authorList>
    </citation>
    <scope>NUCLEOTIDE SEQUENCE</scope>
    <source>
        <strain evidence="1">2A</strain>
    </source>
</reference>
<evidence type="ECO:0008006" key="3">
    <source>
        <dbReference type="Google" id="ProtNLM"/>
    </source>
</evidence>
<name>A0A899G2Y1_9ASCO</name>
<proteinExistence type="predicted"/>
<dbReference type="OrthoDB" id="2332379at2759"/>
<organism evidence="1 2">
    <name type="scientific">Pneumocystis wakefieldiae</name>
    <dbReference type="NCBI Taxonomy" id="38082"/>
    <lineage>
        <taxon>Eukaryota</taxon>
        <taxon>Fungi</taxon>
        <taxon>Dikarya</taxon>
        <taxon>Ascomycota</taxon>
        <taxon>Taphrinomycotina</taxon>
        <taxon>Pneumocystomycetes</taxon>
        <taxon>Pneumocystaceae</taxon>
        <taxon>Pneumocystis</taxon>
    </lineage>
</organism>
<protein>
    <recommendedName>
        <fullName evidence="3">54S ribosomal protein L31, mitochondrial</fullName>
    </recommendedName>
</protein>
<accession>A0A899G2Y1</accession>
<dbReference type="Pfam" id="PF09784">
    <property type="entry name" value="L31"/>
    <property type="match status" value="1"/>
</dbReference>
<keyword evidence="2" id="KW-1185">Reference proteome</keyword>
<gene>
    <name evidence="1" type="ORF">MERGE_000087</name>
</gene>
<evidence type="ECO:0000313" key="1">
    <source>
        <dbReference type="EMBL" id="QSL65809.1"/>
    </source>
</evidence>
<sequence>MFGVFKPSLIAFSGLLWKIPWRLSKTRKLRHRRRLRKVDMVLSTLHTSLSKRGLSCHALERQIREITPESKMLPKDKYTVFDKKSKKFRKSIHFVPKFTRVTVMNRMFPPGY</sequence>
<dbReference type="PANTHER" id="PTHR28271">
    <property type="entry name" value="54S RIBOSOMAL PROTEIN L31, MITOCHONDRIAL"/>
    <property type="match status" value="1"/>
</dbReference>
<dbReference type="AlphaFoldDB" id="A0A899G2Y1"/>
<dbReference type="InterPro" id="IPR016340">
    <property type="entry name" value="Ribosomal_mL60"/>
</dbReference>
<dbReference type="GO" id="GO:0003735">
    <property type="term" value="F:structural constituent of ribosome"/>
    <property type="evidence" value="ECO:0007669"/>
    <property type="project" value="TreeGrafter"/>
</dbReference>
<dbReference type="GO" id="GO:0005762">
    <property type="term" value="C:mitochondrial large ribosomal subunit"/>
    <property type="evidence" value="ECO:0007669"/>
    <property type="project" value="TreeGrafter"/>
</dbReference>